<keyword evidence="1" id="KW-1133">Transmembrane helix</keyword>
<accession>A0A250F9D3</accession>
<dbReference type="KEGG" id="clk:CGC53_04885"/>
<dbReference type="RefSeq" id="WP_095913739.1">
    <property type="nucleotide sequence ID" value="NZ_CAUUPF010000013.1"/>
</dbReference>
<feature type="transmembrane region" description="Helical" evidence="1">
    <location>
        <begin position="129"/>
        <end position="150"/>
    </location>
</feature>
<organism evidence="2 3">
    <name type="scientific">Capnocytophaga leadbetteri</name>
    <dbReference type="NCBI Taxonomy" id="327575"/>
    <lineage>
        <taxon>Bacteria</taxon>
        <taxon>Pseudomonadati</taxon>
        <taxon>Bacteroidota</taxon>
        <taxon>Flavobacteriia</taxon>
        <taxon>Flavobacteriales</taxon>
        <taxon>Flavobacteriaceae</taxon>
        <taxon>Capnocytophaga</taxon>
    </lineage>
</organism>
<protein>
    <submittedName>
        <fullName evidence="2">Uncharacterized protein</fullName>
    </submittedName>
</protein>
<feature type="transmembrane region" description="Helical" evidence="1">
    <location>
        <begin position="38"/>
        <end position="57"/>
    </location>
</feature>
<gene>
    <name evidence="2" type="ORF">CGC53_04885</name>
</gene>
<sequence length="151" mass="17996">MKREDLSKIFIALYAMLLIMYVAVIVFDFQKEYFADTYLMNIVVLITLHLVVPFIYFEKYKEGKTVANVVQFLKNPFFIGYFVLSSLYLCKSIADYQWYKILIVNVVVTPIIIFFLELLKQYVVKHYKAAYYVIACYFILFLIFLTKLLCF</sequence>
<evidence type="ECO:0000256" key="1">
    <source>
        <dbReference type="SAM" id="Phobius"/>
    </source>
</evidence>
<keyword evidence="3" id="KW-1185">Reference proteome</keyword>
<dbReference type="EMBL" id="CP022384">
    <property type="protein sequence ID" value="ATA81731.1"/>
    <property type="molecule type" value="Genomic_DNA"/>
</dbReference>
<name>A0A250F9D3_9FLAO</name>
<dbReference type="Proteomes" id="UP000217276">
    <property type="component" value="Chromosome"/>
</dbReference>
<evidence type="ECO:0000313" key="2">
    <source>
        <dbReference type="EMBL" id="ATA81731.1"/>
    </source>
</evidence>
<evidence type="ECO:0000313" key="3">
    <source>
        <dbReference type="Proteomes" id="UP000217276"/>
    </source>
</evidence>
<keyword evidence="1" id="KW-0812">Transmembrane</keyword>
<keyword evidence="1" id="KW-0472">Membrane</keyword>
<proteinExistence type="predicted"/>
<dbReference type="AlphaFoldDB" id="A0A250F9D3"/>
<feature type="transmembrane region" description="Helical" evidence="1">
    <location>
        <begin position="69"/>
        <end position="90"/>
    </location>
</feature>
<feature type="transmembrane region" description="Helical" evidence="1">
    <location>
        <begin position="102"/>
        <end position="123"/>
    </location>
</feature>
<feature type="transmembrane region" description="Helical" evidence="1">
    <location>
        <begin position="6"/>
        <end position="26"/>
    </location>
</feature>
<reference evidence="3" key="1">
    <citation type="submission" date="2017-06" db="EMBL/GenBank/DDBJ databases">
        <title>Capnocytophaga spp. assemblies.</title>
        <authorList>
            <person name="Gulvik C.A."/>
        </authorList>
    </citation>
    <scope>NUCLEOTIDE SEQUENCE [LARGE SCALE GENOMIC DNA]</scope>
    <source>
        <strain evidence="3">H6253</strain>
    </source>
</reference>